<evidence type="ECO:0000259" key="13">
    <source>
        <dbReference type="PROSITE" id="PS51484"/>
    </source>
</evidence>
<dbReference type="InterPro" id="IPR019316">
    <property type="entry name" value="G8_domain"/>
</dbReference>
<dbReference type="Pfam" id="PF24606">
    <property type="entry name" value="CEMIP_beta-hel"/>
    <property type="match status" value="2"/>
</dbReference>
<dbReference type="Gene3D" id="2.60.40.10">
    <property type="entry name" value="Immunoglobulins"/>
    <property type="match status" value="13"/>
</dbReference>
<keyword evidence="15" id="KW-1185">Reference proteome</keyword>
<evidence type="ECO:0000313" key="16">
    <source>
        <dbReference type="RefSeq" id="XP_012942613.1"/>
    </source>
</evidence>
<dbReference type="InterPro" id="IPR011050">
    <property type="entry name" value="Pectin_lyase_fold/virulence"/>
</dbReference>
<organism evidence="15 16">
    <name type="scientific">Aplysia californica</name>
    <name type="common">California sea hare</name>
    <dbReference type="NCBI Taxonomy" id="6500"/>
    <lineage>
        <taxon>Eukaryota</taxon>
        <taxon>Metazoa</taxon>
        <taxon>Spiralia</taxon>
        <taxon>Lophotrochozoa</taxon>
        <taxon>Mollusca</taxon>
        <taxon>Gastropoda</taxon>
        <taxon>Heterobranchia</taxon>
        <taxon>Euthyneura</taxon>
        <taxon>Tectipleura</taxon>
        <taxon>Aplysiida</taxon>
        <taxon>Aplysioidea</taxon>
        <taxon>Aplysiidae</taxon>
        <taxon>Aplysia</taxon>
    </lineage>
</organism>
<evidence type="ECO:0000256" key="10">
    <source>
        <dbReference type="SAM" id="MobiDB-lite"/>
    </source>
</evidence>
<dbReference type="SUPFAM" id="SSF51126">
    <property type="entry name" value="Pectin lyase-like"/>
    <property type="match status" value="2"/>
</dbReference>
<gene>
    <name evidence="16" type="primary">LOC101849256</name>
</gene>
<feature type="domain" description="G8" evidence="13">
    <location>
        <begin position="2990"/>
        <end position="3118"/>
    </location>
</feature>
<dbReference type="InterPro" id="IPR014756">
    <property type="entry name" value="Ig_E-set"/>
</dbReference>
<reference evidence="16" key="1">
    <citation type="submission" date="2025-08" db="UniProtKB">
        <authorList>
            <consortium name="RefSeq"/>
        </authorList>
    </citation>
    <scope>IDENTIFICATION</scope>
</reference>
<evidence type="ECO:0000256" key="3">
    <source>
        <dbReference type="ARBA" id="ARBA00004316"/>
    </source>
</evidence>
<keyword evidence="5 12" id="KW-0732">Signal</keyword>
<evidence type="ECO:0000256" key="4">
    <source>
        <dbReference type="ARBA" id="ARBA00022475"/>
    </source>
</evidence>
<evidence type="ECO:0000259" key="14">
    <source>
        <dbReference type="PROSITE" id="PS51820"/>
    </source>
</evidence>
<name>A0ABM1A818_APLCA</name>
<dbReference type="GeneID" id="101849256"/>
<dbReference type="InterPro" id="IPR008972">
    <property type="entry name" value="Cupredoxin"/>
</dbReference>
<evidence type="ECO:0000313" key="15">
    <source>
        <dbReference type="Proteomes" id="UP000694888"/>
    </source>
</evidence>
<keyword evidence="11" id="KW-0472">Membrane</keyword>
<keyword evidence="7 11" id="KW-1133">Transmembrane helix</keyword>
<feature type="transmembrane region" description="Helical" evidence="11">
    <location>
        <begin position="4361"/>
        <end position="4383"/>
    </location>
</feature>
<dbReference type="InterPro" id="IPR052387">
    <property type="entry name" value="Fibrocystin"/>
</dbReference>
<dbReference type="InterPro" id="IPR006626">
    <property type="entry name" value="PbH1"/>
</dbReference>
<keyword evidence="6" id="KW-0677">Repeat</keyword>
<dbReference type="Gene3D" id="2.60.40.420">
    <property type="entry name" value="Cupredoxins - blue copper proteins"/>
    <property type="match status" value="1"/>
</dbReference>
<evidence type="ECO:0000256" key="6">
    <source>
        <dbReference type="ARBA" id="ARBA00022737"/>
    </source>
</evidence>
<dbReference type="PANTHER" id="PTHR46769:SF2">
    <property type="entry name" value="FIBROCYSTIN-L ISOFORM 2 PRECURSOR-RELATED"/>
    <property type="match status" value="1"/>
</dbReference>
<dbReference type="InterPro" id="IPR055401">
    <property type="entry name" value="CEMIP_beta-hel_dom"/>
</dbReference>
<evidence type="ECO:0000256" key="1">
    <source>
        <dbReference type="ARBA" id="ARBA00004167"/>
    </source>
</evidence>
<evidence type="ECO:0000256" key="7">
    <source>
        <dbReference type="ARBA" id="ARBA00022989"/>
    </source>
</evidence>
<dbReference type="PANTHER" id="PTHR46769">
    <property type="entry name" value="POLYCYSTIC KIDNEY AND HEPATIC DISEASE 1 (AUTOSOMAL RECESSIVE)-LIKE 1"/>
    <property type="match status" value="1"/>
</dbReference>
<dbReference type="PROSITE" id="PS51484">
    <property type="entry name" value="G8"/>
    <property type="match status" value="2"/>
</dbReference>
<feature type="compositionally biased region" description="Polar residues" evidence="10">
    <location>
        <begin position="4474"/>
        <end position="4499"/>
    </location>
</feature>
<keyword evidence="11" id="KW-0812">Transmembrane</keyword>
<dbReference type="InterPro" id="IPR002909">
    <property type="entry name" value="IPT_dom"/>
</dbReference>
<dbReference type="PROSITE" id="PS51820">
    <property type="entry name" value="PA14"/>
    <property type="match status" value="1"/>
</dbReference>
<dbReference type="Proteomes" id="UP000694888">
    <property type="component" value="Unplaced"/>
</dbReference>
<feature type="domain" description="PA14" evidence="14">
    <location>
        <begin position="323"/>
        <end position="464"/>
    </location>
</feature>
<dbReference type="SUPFAM" id="SSF81296">
    <property type="entry name" value="E set domains"/>
    <property type="match status" value="12"/>
</dbReference>
<feature type="signal peptide" evidence="12">
    <location>
        <begin position="1"/>
        <end position="26"/>
    </location>
</feature>
<dbReference type="SUPFAM" id="SSF49503">
    <property type="entry name" value="Cupredoxins"/>
    <property type="match status" value="1"/>
</dbReference>
<comment type="subcellular location">
    <subcellularLocation>
        <location evidence="2">Cell membrane</location>
    </subcellularLocation>
    <subcellularLocation>
        <location evidence="3">Cell projection</location>
    </subcellularLocation>
    <subcellularLocation>
        <location evidence="1">Membrane</location>
        <topology evidence="1">Single-pass membrane protein</topology>
    </subcellularLocation>
</comment>
<evidence type="ECO:0000256" key="12">
    <source>
        <dbReference type="SAM" id="SignalP"/>
    </source>
</evidence>
<evidence type="ECO:0000256" key="9">
    <source>
        <dbReference type="ARBA" id="ARBA00023273"/>
    </source>
</evidence>
<evidence type="ECO:0000256" key="2">
    <source>
        <dbReference type="ARBA" id="ARBA00004236"/>
    </source>
</evidence>
<dbReference type="InterPro" id="IPR037524">
    <property type="entry name" value="PA14/GLEYA"/>
</dbReference>
<feature type="chain" id="PRO_5045983390" evidence="12">
    <location>
        <begin position="27"/>
        <end position="4499"/>
    </location>
</feature>
<dbReference type="SMART" id="SM01225">
    <property type="entry name" value="G8"/>
    <property type="match status" value="2"/>
</dbReference>
<keyword evidence="8" id="KW-0325">Glycoprotein</keyword>
<dbReference type="CDD" id="cd00603">
    <property type="entry name" value="IPT_PCSR"/>
    <property type="match status" value="9"/>
</dbReference>
<dbReference type="SMART" id="SM00429">
    <property type="entry name" value="IPT"/>
    <property type="match status" value="10"/>
</dbReference>
<dbReference type="Pfam" id="PF01833">
    <property type="entry name" value="TIG"/>
    <property type="match status" value="14"/>
</dbReference>
<evidence type="ECO:0000256" key="11">
    <source>
        <dbReference type="SAM" id="Phobius"/>
    </source>
</evidence>
<evidence type="ECO:0000256" key="8">
    <source>
        <dbReference type="ARBA" id="ARBA00023180"/>
    </source>
</evidence>
<dbReference type="RefSeq" id="XP_012942613.1">
    <property type="nucleotide sequence ID" value="XM_013087159.1"/>
</dbReference>
<feature type="domain" description="G8" evidence="13">
    <location>
        <begin position="2145"/>
        <end position="2267"/>
    </location>
</feature>
<protein>
    <submittedName>
        <fullName evidence="16">Fibrocystin-L</fullName>
    </submittedName>
</protein>
<keyword evidence="9" id="KW-0966">Cell projection</keyword>
<dbReference type="Pfam" id="PF10162">
    <property type="entry name" value="G8"/>
    <property type="match status" value="2"/>
</dbReference>
<proteinExistence type="predicted"/>
<sequence>MKHRLKLQWQAVVLYVLLWAPSVTWAAVPEVNSLTPQCGSLNGGTRITVYGKNFARNFFNFGAGNENLGSRVRLSGLVSHDCDLHPDGSHETQIMCYTQPMAAGQYDVKVSVDGEDVLDSKYCSNEDDCKFTVSDGCTPTIDSIKPTSGMPGAFLEITGNIITTKYGSNEPDETQDIILRVYFGGQKCELRDEENDQMYGISLDNDRGYMKCKTEGTYIGNHEISFLVSNEYGRSLPHGQVKHVRSNGISPYQTYTEITGLSQSSGSTVGGTRLTISGQHFDETDAPVSVIVGESNCDVVGSITDTEIVCSTPAEVTGISHFAGSRGFYVYMENGTTDASSINRNTAAIQHVDQSRWEASNWPDHAIQMVGFFVPIYSGPYKFCVKAKSTAQVYLSTDENPNNKALILTDSGDSCTGKETAERSLTAGQKYYTEIHYGSSDADSYVALVAHLMETSITEEDTGMAEHEVQDLKFTSEVTQEILTFTVSSSGTPSSTQEDIQELTLTGNPSAYVVLTFEGASTKPMTLDSLTSGKDVASELMELPTIPFKVDVQLTSSTSGPNHVVTLSISSRSPQGAIGEYGGQVVGGAQSGVTFSVTRRQSGVPTLESFVVTMEGVPSSPIDVGASARNVKSALEDMFSVRCHPLLSSGATVVDYEEANQGPYDRTSDVEPFCGRYSAKNPGWIYHKGNGDDDVGVPVSTSNNRYLCLAYMGLGKVSRVNVVFDYKNIDNDDAVGGVNFNVDDSTPDVWKYHCEDIHDLISNSIVGTGIIVNYIRTFRQDGAEDLYIDQVMFLRAPLMDDAAWDGIALMRTAQATPNGAYIDKVEVSETASNTYEVKLFPHHCGFDFPLPEIAAATKSGSTYRITNGGNVGVTIARTQTASPPIAGTYKVTFDGDTSPAHIPVTTELDSDAVVSNLMAMRVGFAEVTESGSCSEFTYRVKMLSHTGNQPLMTVDKTRLTGTNVDATVDTVVDGGVWFDPIMGDLLRTYHTSAQVTAFINNVPTSCLDDQTCQYAWSSGLTPTLSSINPTSGSMGAVVTISGSGFDGATLSNNEVIIGATPCTVTGATTSQITCTLNNGPTGDANVAVTVVGKGLASGTLSFAYVTGVTGFTSAPGSVEGGTTLTITGFGFTPDAEVKVDNSDCTILTSGESEITCRTPRAASHTSSQTVDVTVVQAGSSEVAGQFTYDPSLPYTPVITAISRTTSEVWGGSTITIDGQGFGNTEMPVTLGGVAMVVSGYTDTQIEATLPALSHGSYMLRVDVQNNGYADLRQNSISDITYTFEVTSMTPDFGSLYGGTDLLITGTGFNTNSSLMDVSVGPHKCDISSATLTSIECRIADTGVTHTISATGTHVNYGIGYAWDKDPHTVNVGDYVTWTWSTPTYVSDIGYGVHQTERAGDLFSLEGGFSSGEKTRVGSFTHRFTVPGTYPYWTGFMDSAMTIFFRGTINVVALESHAQVLSVSQLGEEAHYDTAGTVVSASPACSSVTDAITGCTDSTSLSAPPSGKFGFSFLKCYSPSITAISLSNGTYLDTVTFTGEGFGTDDCQNEVIFADSAACETVISSETSIGFRIATTNTPAVGVLQEFNTRVANLGYALVALQKVSDRRFGLLPKVESILPFEGSKVGGTKITLSGGGFSGTTSDVTVEFDYMSCIVESVSYTEIVCETICGAAASSCYVGAMSPTVLISTASGDVAAECSGSSCRFITSEANTATVTDITPTTVSAASTTITITGTSFSSSVPDTKVKIGGEDCVVASATGGTEIICTVGRLPVGDNSVDVYVENKGKAAVDTMITSQAVASVSLPAESSENGGAELVINGNGFVDGSTTVTVGGADCPVTSVNFGRVRCTLPALAAGAATVAIRSNNVDYTSLSLTYSAAATPSVDDVSPTGGRSGDTVTITGTAFTSPAATNPTVKIGGVDCAVTGATDTSITCTAGTLETGAFAVQVFVPQLGFSNDDVEFTYEVGTFSINPNTGTTNGGQVVTLTGSGFLANETSVTICGAACTEVSVSASQYTCITPQQADGPCDVVATVKTVSQTNANAYTFDSALESTVTGVSPTRGGTGGGTLITITGTNFGSNTADIAVEIAGAACSVQTVEDTKITCRTGSASSAAAQVEVQRNGWGLAQQISANYEYIDLWSSPYTWGAAPPPVEGDFVVIPKGMKLLLDNSTEVLKMLLIQGGELIFDEADIELQAENILITDGGLLQAGTAARPFPSAYKAIITMHGHLRSKELPIYGTKTLAVREGTLDLYGTPVAYTWTRLAATAAAGATTITLEQEVDWQAGDEIVIATTGHRHSQKESEVRTIHSVSGYDVILTEALEYEHLGIDGTFGSHTVQFRAEVGHFTRNVMVRGYRNTEFDTQIEACPAGFNTGEFATQTCFQGRFGEELGSDQFGAQIMVHQVEKDTQIAQAHLSYVELRHSGQAFRMGRYPIHFHLNGIMDQSFVRGCSIHTSFNRAVNVHGSHNILIEHNVIYNVMGGSFFLEDGDEIGNIFQYNLAVFVRSSTSLRNDDITPAAFWATNPNNTFRHNAAAGGTHFGTWYRMHTNPEGPGFDPNICPQAYPLGEYSNNTAHSLGWFGLWIFETYIPRVDASCSSSADHLVAKFYSLTAWNCEKGAEGVNSGALQFRNFVLVNNEKAGYEGKLLVGNPPQYDENNGPGVFDSVIVAHYDNNLKGGATARGVVIPYQPGFLLKNIEFYNFDQPSLATIGWARIDGTCGFLCGGFTTETAELQFINSPYKVFFEWESEGVLHDRDGTLAGSPDYSVAAWTDSFDNTLCTLDREMSVGIPGCICTDQIKLIRFAFNNIVPESLMAKDAVFTSEFGTSNSRFADKRITHPDGWSMVLMVNTYYNFSFENAEHVTNISYDSAFYRFDVGDFIVFTQFANLKPDLFMLDGSTALNMSDNMLSGNGVIHGDWYYSTPDQSITYAVQRLSRRKKRGAGGVSLTDMDLKIDTRIIRCYYRGCKPPPKPMELRDLPSHIEYWSDLNTWVNFTSDGLPPEDYDNLTIPIDKYIIVDVPIPKLSHVIVDGGLEFSENNTADILLEADYIQITGRVIAGWATDRPYTGNLIIRLRGNHQSPVYPTNGVPLGSKFIGVFGGLQLHGVDKGLTKTHLAETVDSGNEIKVVDAVSWAVGDDILLTTTDYNPWHSEVFKITAISGTTITLNSTIQHRHISHTETINGQDIHLRAVVAVLTRNIRIEGEEYPDMISESFGARVIVGQNLIGTEQHSGFAQISNVEFYHTGQEGFSQNYDPRFSLTYMDVTSTEGEIRYSYVKKSTFHSGFNTAIGAFAVDGLEIDDNVVYHTVGQGIRTEATGTKITNNLVALSIWTGTYLDRYEPINMEYPGAIDGLLATDLVLVNNTVAGAERFAYSLGGQSCSTLDADLWSGNMAQGALLGVGLFSEDPPADSSCTTYSGFTLWKNLDFGIYYNSVPSAVFKNNIFVENGVGIFPFVMGPASLSHAYQDKYSEVSNNIFIGKTSTFSESLDVLDKSDHNIQLSVMARSHGSGSACGKIGMEMTIFTSGPNGIPSHPLVGIMSYQTLKGITRVTGNTFANWGACTGGYDHAISTSKGNDDGNHPLHITSTTLVNTEMEAKVFFHPPNVGKINSADCVDMDCDGLKKCMIKDLDGTFLGHNGTILPDSAYEWDGDRRHGLGDYRIPSVMLTTSNGQKIDVNSYAPNKGIYKTDNCTWVSEWRAYNCEDFYDWRMLVIESMDSDTETRRLSPLAIYNPEGYVDLINGPQDHGWCSGYTCRKRLSTFQAIVALDQPFDMFLSSSNPRKMRYMLLNSQPDECVRLGMHYLNQNRLQVYVDGVLKMPTNGYIDGNGRFRLRLQNTNHMWMPDVRNKVNGENYLSRAESMIFWVVCGDSEVLVDTEDVFLVSFALPAMTDAEFFGEKIVENLAGFLNMDPSKVRIVNIVEDTSTSGRRKRQATGTTTFYVEIGDKPGDTPTVDYETVGKQICNQAQLYTFDDIINATVLYVSVLEPSVATENEGVMTPLQKTGLLVLDTHPVGDVTEGQLFSTQPKLKVTDDNNEVVTYLGSVTGPWEIEVSIKSGGSPYSRLIGNTSVTFQNGWANFTNLAITNRGDYILEFNVTSPPEATNYSLEAMAIRVNGRNLRPKAELKTLSRISGRPLELDITLEDKDTLVDITDIQWANHTWSATASVYDSKFYSGSLAGALTVPFDPATGKATFLDLQLDTPGKCPVLVTITSDPPDYTEGVVVLMDVMTLAQSTIVVQETHDLEVKFDIDFDEARAPYYTAIVRNKFSQNPDLVITEDAYRKGSLIITLSVQGTVTGYNDTLTSLCDDIANSTTFTFDNVTVTMAGYLTVDGQTYYGLYCGPIATNPGSSASDDGLETVYIVIIVILCIVVAALVAVLLAYKFYFHPKAKTSSSTSGAHYLGQNLRSDLLSDTLSKEDTFTSLKSRPYSPPMAPVGTAMPAKMAFDLHIETPGREHISSSPVPRMITPQPTPQLSKILEQQSSVPPPNLSDQPKWNF</sequence>
<evidence type="ECO:0000256" key="5">
    <source>
        <dbReference type="ARBA" id="ARBA00022729"/>
    </source>
</evidence>
<dbReference type="SMART" id="SM00710">
    <property type="entry name" value="PbH1"/>
    <property type="match status" value="6"/>
</dbReference>
<accession>A0ABM1A818</accession>
<dbReference type="InterPro" id="IPR013783">
    <property type="entry name" value="Ig-like_fold"/>
</dbReference>
<feature type="region of interest" description="Disordered" evidence="10">
    <location>
        <begin position="4457"/>
        <end position="4499"/>
    </location>
</feature>
<keyword evidence="4" id="KW-1003">Cell membrane</keyword>